<evidence type="ECO:0000313" key="3">
    <source>
        <dbReference type="Proteomes" id="UP000305874"/>
    </source>
</evidence>
<feature type="non-terminal residue" evidence="2">
    <location>
        <position position="54"/>
    </location>
</feature>
<protein>
    <submittedName>
        <fullName evidence="2">DUF1318 domain-containing protein</fullName>
    </submittedName>
</protein>
<proteinExistence type="predicted"/>
<feature type="signal peptide" evidence="1">
    <location>
        <begin position="1"/>
        <end position="21"/>
    </location>
</feature>
<dbReference type="Pfam" id="PF07027">
    <property type="entry name" value="DUF1318"/>
    <property type="match status" value="1"/>
</dbReference>
<organism evidence="2 3">
    <name type="scientific">Pseudoalteromonas ruthenica</name>
    <dbReference type="NCBI Taxonomy" id="151081"/>
    <lineage>
        <taxon>Bacteria</taxon>
        <taxon>Pseudomonadati</taxon>
        <taxon>Pseudomonadota</taxon>
        <taxon>Gammaproteobacteria</taxon>
        <taxon>Alteromonadales</taxon>
        <taxon>Pseudoalteromonadaceae</taxon>
        <taxon>Pseudoalteromonas</taxon>
    </lineage>
</organism>
<reference evidence="2 3" key="1">
    <citation type="submission" date="2017-12" db="EMBL/GenBank/DDBJ databases">
        <authorList>
            <person name="Paulsen S."/>
            <person name="Gram L.K."/>
        </authorList>
    </citation>
    <scope>NUCLEOTIDE SEQUENCE [LARGE SCALE GENOMIC DNA]</scope>
    <source>
        <strain evidence="2 3">S2897</strain>
    </source>
</reference>
<accession>A0A5S3YFE2</accession>
<name>A0A5S3YFE2_9GAMM</name>
<evidence type="ECO:0000313" key="2">
    <source>
        <dbReference type="EMBL" id="TMP70213.1"/>
    </source>
</evidence>
<sequence>MKMNSMVLALIALGMTFSAFALTLNSAKSQGLVGETSSGYLALVSQNAQAQTLI</sequence>
<reference evidence="3" key="2">
    <citation type="submission" date="2019-06" db="EMBL/GenBank/DDBJ databases">
        <title>Co-occurence of chitin degradation, pigmentation and bioactivity in marine Pseudoalteromonas.</title>
        <authorList>
            <person name="Sonnenschein E.C."/>
            <person name="Bech P.K."/>
        </authorList>
    </citation>
    <scope>NUCLEOTIDE SEQUENCE [LARGE SCALE GENOMIC DNA]</scope>
    <source>
        <strain evidence="3">S2897</strain>
    </source>
</reference>
<gene>
    <name evidence="2" type="ORF">CWC05_23225</name>
</gene>
<dbReference type="InterPro" id="IPR008309">
    <property type="entry name" value="YdbL"/>
</dbReference>
<keyword evidence="1" id="KW-0732">Signal</keyword>
<dbReference type="EMBL" id="PNCG01000936">
    <property type="protein sequence ID" value="TMP70213.1"/>
    <property type="molecule type" value="Genomic_DNA"/>
</dbReference>
<comment type="caution">
    <text evidence="2">The sequence shown here is derived from an EMBL/GenBank/DDBJ whole genome shotgun (WGS) entry which is preliminary data.</text>
</comment>
<dbReference type="Proteomes" id="UP000305874">
    <property type="component" value="Unassembled WGS sequence"/>
</dbReference>
<feature type="chain" id="PRO_5024391677" evidence="1">
    <location>
        <begin position="22"/>
        <end position="54"/>
    </location>
</feature>
<dbReference type="AlphaFoldDB" id="A0A5S3YFE2"/>
<evidence type="ECO:0000256" key="1">
    <source>
        <dbReference type="SAM" id="SignalP"/>
    </source>
</evidence>